<dbReference type="SMART" id="SM01127">
    <property type="entry name" value="DDHD"/>
    <property type="match status" value="1"/>
</dbReference>
<comment type="caution">
    <text evidence="2">The sequence shown here is derived from an EMBL/GenBank/DDBJ whole genome shotgun (WGS) entry which is preliminary data.</text>
</comment>
<dbReference type="AlphaFoldDB" id="A0A498LJ10"/>
<proteinExistence type="predicted"/>
<protein>
    <submittedName>
        <fullName evidence="2">Membrane-associated phosphatidylinositol transfer 3-like protein</fullName>
    </submittedName>
</protein>
<evidence type="ECO:0000313" key="3">
    <source>
        <dbReference type="Proteomes" id="UP000290572"/>
    </source>
</evidence>
<dbReference type="GO" id="GO:0035091">
    <property type="term" value="F:phosphatidylinositol binding"/>
    <property type="evidence" value="ECO:0007669"/>
    <property type="project" value="TreeGrafter"/>
</dbReference>
<dbReference type="GO" id="GO:0046872">
    <property type="term" value="F:metal ion binding"/>
    <property type="evidence" value="ECO:0007669"/>
    <property type="project" value="InterPro"/>
</dbReference>
<dbReference type="STRING" id="84645.A0A498LJ10"/>
<keyword evidence="3" id="KW-1185">Reference proteome</keyword>
<dbReference type="InterPro" id="IPR004177">
    <property type="entry name" value="DDHD_dom"/>
</dbReference>
<reference evidence="2 3" key="1">
    <citation type="submission" date="2018-03" db="EMBL/GenBank/DDBJ databases">
        <title>Draft genome sequence of Rohu Carp (Labeo rohita).</title>
        <authorList>
            <person name="Das P."/>
            <person name="Kushwaha B."/>
            <person name="Joshi C.G."/>
            <person name="Kumar D."/>
            <person name="Nagpure N.S."/>
            <person name="Sahoo L."/>
            <person name="Das S.P."/>
            <person name="Bit A."/>
            <person name="Patnaik S."/>
            <person name="Meher P.K."/>
            <person name="Jayasankar P."/>
            <person name="Koringa P.G."/>
            <person name="Patel N.V."/>
            <person name="Hinsu A.T."/>
            <person name="Kumar R."/>
            <person name="Pandey M."/>
            <person name="Agarwal S."/>
            <person name="Srivastava S."/>
            <person name="Singh M."/>
            <person name="Iquebal M.A."/>
            <person name="Jaiswal S."/>
            <person name="Angadi U.B."/>
            <person name="Kumar N."/>
            <person name="Raza M."/>
            <person name="Shah T.M."/>
            <person name="Rai A."/>
            <person name="Jena J.K."/>
        </authorList>
    </citation>
    <scope>NUCLEOTIDE SEQUENCE [LARGE SCALE GENOMIC DNA]</scope>
    <source>
        <strain evidence="2">DASCIFA01</strain>
        <tissue evidence="2">Testis</tissue>
    </source>
</reference>
<dbReference type="InterPro" id="IPR001666">
    <property type="entry name" value="PI_transfer"/>
</dbReference>
<evidence type="ECO:0000313" key="2">
    <source>
        <dbReference type="EMBL" id="RXN08339.1"/>
    </source>
</evidence>
<dbReference type="PANTHER" id="PTHR10658">
    <property type="entry name" value="PHOSPHATIDYLINOSITOL TRANSFER PROTEIN"/>
    <property type="match status" value="1"/>
</dbReference>
<evidence type="ECO:0000259" key="1">
    <source>
        <dbReference type="PROSITE" id="PS51043"/>
    </source>
</evidence>
<sequence>MSKSNIDVSTPCDVLSGVRHPLIRKQSDSCDADVASGQHEVFISSQMQDDQCGSRQALNPGCFEFEVSDCFLLGCPLGLVLAMRRTVLPAIDVAQLQPACSQIFNLFYPSDPSASRLEPLLHPVLTQLPPFPVPRYQRYPLGDGRSNLMAPAALSLLTRHAPSGIQLQPFIAVPPPRLPVALAEVGQFSALGRLTICWWLLLLF</sequence>
<feature type="domain" description="DDHD" evidence="1">
    <location>
        <begin position="63"/>
        <end position="204"/>
    </location>
</feature>
<dbReference type="Pfam" id="PF02862">
    <property type="entry name" value="DDHD"/>
    <property type="match status" value="1"/>
</dbReference>
<dbReference type="GO" id="GO:0031210">
    <property type="term" value="F:phosphatidylcholine binding"/>
    <property type="evidence" value="ECO:0007669"/>
    <property type="project" value="TreeGrafter"/>
</dbReference>
<dbReference type="GO" id="GO:0005737">
    <property type="term" value="C:cytoplasm"/>
    <property type="evidence" value="ECO:0007669"/>
    <property type="project" value="TreeGrafter"/>
</dbReference>
<dbReference type="EMBL" id="QBIY01013323">
    <property type="protein sequence ID" value="RXN08339.1"/>
    <property type="molecule type" value="Genomic_DNA"/>
</dbReference>
<gene>
    <name evidence="2" type="ORF">ROHU_011581</name>
</gene>
<dbReference type="GO" id="GO:0008525">
    <property type="term" value="F:phosphatidylcholine transporter activity"/>
    <property type="evidence" value="ECO:0007669"/>
    <property type="project" value="TreeGrafter"/>
</dbReference>
<dbReference type="GO" id="GO:0008526">
    <property type="term" value="F:phosphatidylinositol transfer activity"/>
    <property type="evidence" value="ECO:0007669"/>
    <property type="project" value="TreeGrafter"/>
</dbReference>
<organism evidence="2 3">
    <name type="scientific">Labeo rohita</name>
    <name type="common">Indian major carp</name>
    <name type="synonym">Cyprinus rohita</name>
    <dbReference type="NCBI Taxonomy" id="84645"/>
    <lineage>
        <taxon>Eukaryota</taxon>
        <taxon>Metazoa</taxon>
        <taxon>Chordata</taxon>
        <taxon>Craniata</taxon>
        <taxon>Vertebrata</taxon>
        <taxon>Euteleostomi</taxon>
        <taxon>Actinopterygii</taxon>
        <taxon>Neopterygii</taxon>
        <taxon>Teleostei</taxon>
        <taxon>Ostariophysi</taxon>
        <taxon>Cypriniformes</taxon>
        <taxon>Cyprinidae</taxon>
        <taxon>Labeoninae</taxon>
        <taxon>Labeonini</taxon>
        <taxon>Labeo</taxon>
    </lineage>
</organism>
<dbReference type="PROSITE" id="PS51043">
    <property type="entry name" value="DDHD"/>
    <property type="match status" value="1"/>
</dbReference>
<accession>A0A498LJ10</accession>
<dbReference type="Proteomes" id="UP000290572">
    <property type="component" value="Unassembled WGS sequence"/>
</dbReference>
<dbReference type="PANTHER" id="PTHR10658:SF11">
    <property type="entry name" value="VIBRATOR, ISOFORM B"/>
    <property type="match status" value="1"/>
</dbReference>
<name>A0A498LJ10_LABRO</name>